<keyword evidence="2" id="KW-1185">Reference proteome</keyword>
<dbReference type="EMBL" id="JBBNAG010000012">
    <property type="protein sequence ID" value="KAK9088243.1"/>
    <property type="molecule type" value="Genomic_DNA"/>
</dbReference>
<evidence type="ECO:0000313" key="2">
    <source>
        <dbReference type="Proteomes" id="UP001419268"/>
    </source>
</evidence>
<dbReference type="AlphaFoldDB" id="A0AAP0HH58"/>
<accession>A0AAP0HH58</accession>
<organism evidence="1 2">
    <name type="scientific">Stephania cephalantha</name>
    <dbReference type="NCBI Taxonomy" id="152367"/>
    <lineage>
        <taxon>Eukaryota</taxon>
        <taxon>Viridiplantae</taxon>
        <taxon>Streptophyta</taxon>
        <taxon>Embryophyta</taxon>
        <taxon>Tracheophyta</taxon>
        <taxon>Spermatophyta</taxon>
        <taxon>Magnoliopsida</taxon>
        <taxon>Ranunculales</taxon>
        <taxon>Menispermaceae</taxon>
        <taxon>Menispermoideae</taxon>
        <taxon>Cissampelideae</taxon>
        <taxon>Stephania</taxon>
    </lineage>
</organism>
<dbReference type="Proteomes" id="UP001419268">
    <property type="component" value="Unassembled WGS sequence"/>
</dbReference>
<protein>
    <submittedName>
        <fullName evidence="1">Uncharacterized protein</fullName>
    </submittedName>
</protein>
<comment type="caution">
    <text evidence="1">The sequence shown here is derived from an EMBL/GenBank/DDBJ whole genome shotgun (WGS) entry which is preliminary data.</text>
</comment>
<reference evidence="1 2" key="1">
    <citation type="submission" date="2024-01" db="EMBL/GenBank/DDBJ databases">
        <title>Genome assemblies of Stephania.</title>
        <authorList>
            <person name="Yang L."/>
        </authorList>
    </citation>
    <scope>NUCLEOTIDE SEQUENCE [LARGE SCALE GENOMIC DNA]</scope>
    <source>
        <strain evidence="1">JXDWG</strain>
        <tissue evidence="1">Leaf</tissue>
    </source>
</reference>
<gene>
    <name evidence="1" type="ORF">Scep_027325</name>
</gene>
<proteinExistence type="predicted"/>
<evidence type="ECO:0000313" key="1">
    <source>
        <dbReference type="EMBL" id="KAK9088243.1"/>
    </source>
</evidence>
<sequence length="60" mass="7064">MDKMTINVKMLCPLMKNKVFSNMESCLIITPEWNRKFTHGIGKTYVFCFKDKILTQLFVS</sequence>
<name>A0AAP0HH58_9MAGN</name>